<dbReference type="InterPro" id="IPR016055">
    <property type="entry name" value="A-D-PHexomutase_a/b/a-I/II/III"/>
</dbReference>
<dbReference type="GO" id="GO:0004614">
    <property type="term" value="F:phosphoglucomutase activity"/>
    <property type="evidence" value="ECO:0007669"/>
    <property type="project" value="UniProtKB-EC"/>
</dbReference>
<evidence type="ECO:0000256" key="2">
    <source>
        <dbReference type="ARBA" id="ARBA00001946"/>
    </source>
</evidence>
<comment type="catalytic activity">
    <reaction evidence="1">
        <text>alpha-D-glucose 1-phosphate = alpha-D-glucose 6-phosphate</text>
        <dbReference type="Rhea" id="RHEA:23536"/>
        <dbReference type="ChEBI" id="CHEBI:58225"/>
        <dbReference type="ChEBI" id="CHEBI:58601"/>
        <dbReference type="EC" id="5.4.2.2"/>
    </reaction>
</comment>
<evidence type="ECO:0000256" key="3">
    <source>
        <dbReference type="ARBA" id="ARBA00012728"/>
    </source>
</evidence>
<dbReference type="Pfam" id="PF02880">
    <property type="entry name" value="PGM_PMM_III"/>
    <property type="match status" value="1"/>
</dbReference>
<comment type="caution">
    <text evidence="7">The sequence shown here is derived from an EMBL/GenBank/DDBJ whole genome shotgun (WGS) entry which is preliminary data.</text>
</comment>
<evidence type="ECO:0000256" key="4">
    <source>
        <dbReference type="ARBA" id="ARBA00022553"/>
    </source>
</evidence>
<dbReference type="Proteomes" id="UP000288805">
    <property type="component" value="Unassembled WGS sequence"/>
</dbReference>
<dbReference type="SUPFAM" id="SSF53738">
    <property type="entry name" value="Phosphoglucomutase, first 3 domains"/>
    <property type="match status" value="2"/>
</dbReference>
<dbReference type="Pfam" id="PF02879">
    <property type="entry name" value="PGM_PMM_II"/>
    <property type="match status" value="1"/>
</dbReference>
<evidence type="ECO:0000259" key="6">
    <source>
        <dbReference type="Pfam" id="PF02880"/>
    </source>
</evidence>
<dbReference type="GO" id="GO:0005975">
    <property type="term" value="P:carbohydrate metabolic process"/>
    <property type="evidence" value="ECO:0007669"/>
    <property type="project" value="InterPro"/>
</dbReference>
<dbReference type="EC" id="5.4.2.2" evidence="3"/>
<gene>
    <name evidence="7" type="primary">exoC</name>
    <name evidence="7" type="ORF">CK203_036658</name>
</gene>
<comment type="cofactor">
    <cofactor evidence="2">
        <name>Mg(2+)</name>
        <dbReference type="ChEBI" id="CHEBI:18420"/>
    </cofactor>
</comment>
<sequence length="241" mass="26229">MDFEERSLCGLGLFPNHIPNPEDKEAMKAITQAVLANQADLGIIFDTDVDRSAAVDSTGRELNRNRLIALMSAIVLEEHPGTTIVTDSVTSDGLTTFIEKKLGMLKLKWHNNSVGEESHLAIETSGHGALKENHWLDDGAYLMVKLLNKLASARASGIGGGSKVLTDLVEGLQEPAVAVELRLKIDKSHEDLKGGYAICSSRSFREYGEAVLKLLENLTDSDPKLQKAPVNYEGVSFSTHM</sequence>
<proteinExistence type="predicted"/>
<feature type="domain" description="Alpha-D-phosphohexomutase alpha/beta/alpha" evidence="5">
    <location>
        <begin position="12"/>
        <end position="59"/>
    </location>
</feature>
<dbReference type="InterPro" id="IPR005846">
    <property type="entry name" value="A-D-PHexomutase_a/b/a-III"/>
</dbReference>
<dbReference type="InterPro" id="IPR005845">
    <property type="entry name" value="A-D-PHexomutase_a/b/a-II"/>
</dbReference>
<keyword evidence="4" id="KW-0597">Phosphoprotein</keyword>
<organism evidence="7 8">
    <name type="scientific">Vitis vinifera</name>
    <name type="common">Grape</name>
    <dbReference type="NCBI Taxonomy" id="29760"/>
    <lineage>
        <taxon>Eukaryota</taxon>
        <taxon>Viridiplantae</taxon>
        <taxon>Streptophyta</taxon>
        <taxon>Embryophyta</taxon>
        <taxon>Tracheophyta</taxon>
        <taxon>Spermatophyta</taxon>
        <taxon>Magnoliopsida</taxon>
        <taxon>eudicotyledons</taxon>
        <taxon>Gunneridae</taxon>
        <taxon>Pentapetalae</taxon>
        <taxon>rosids</taxon>
        <taxon>Vitales</taxon>
        <taxon>Vitaceae</taxon>
        <taxon>Viteae</taxon>
        <taxon>Vitis</taxon>
    </lineage>
</organism>
<dbReference type="PANTHER" id="PTHR42946:SF1">
    <property type="entry name" value="PHOSPHOGLUCOMUTASE (ALPHA-D-GLUCOSE-1,6-BISPHOSPHATE-DEPENDENT)"/>
    <property type="match status" value="1"/>
</dbReference>
<name>A0A438HIH8_VITVI</name>
<evidence type="ECO:0000256" key="1">
    <source>
        <dbReference type="ARBA" id="ARBA00000443"/>
    </source>
</evidence>
<dbReference type="PANTHER" id="PTHR42946">
    <property type="entry name" value="PHOSPHOHEXOSE MUTASE"/>
    <property type="match status" value="1"/>
</dbReference>
<accession>A0A438HIH8</accession>
<evidence type="ECO:0000259" key="5">
    <source>
        <dbReference type="Pfam" id="PF02879"/>
    </source>
</evidence>
<dbReference type="AlphaFoldDB" id="A0A438HIH8"/>
<reference evidence="7 8" key="1">
    <citation type="journal article" date="2018" name="PLoS Genet.">
        <title>Population sequencing reveals clonal diversity and ancestral inbreeding in the grapevine cultivar Chardonnay.</title>
        <authorList>
            <person name="Roach M.J."/>
            <person name="Johnson D.L."/>
            <person name="Bohlmann J."/>
            <person name="van Vuuren H.J."/>
            <person name="Jones S.J."/>
            <person name="Pretorius I.S."/>
            <person name="Schmidt S.A."/>
            <person name="Borneman A.R."/>
        </authorList>
    </citation>
    <scope>NUCLEOTIDE SEQUENCE [LARGE SCALE GENOMIC DNA]</scope>
    <source>
        <strain evidence="8">cv. Chardonnay</strain>
        <tissue evidence="7">Leaf</tissue>
    </source>
</reference>
<dbReference type="Gene3D" id="3.40.120.10">
    <property type="entry name" value="Alpha-D-Glucose-1,6-Bisphosphate, subunit A, domain 3"/>
    <property type="match status" value="2"/>
</dbReference>
<evidence type="ECO:0000313" key="7">
    <source>
        <dbReference type="EMBL" id="RVW84273.1"/>
    </source>
</evidence>
<evidence type="ECO:0000313" key="8">
    <source>
        <dbReference type="Proteomes" id="UP000288805"/>
    </source>
</evidence>
<feature type="domain" description="Alpha-D-phosphohexomutase alpha/beta/alpha" evidence="6">
    <location>
        <begin position="64"/>
        <end position="153"/>
    </location>
</feature>
<dbReference type="EMBL" id="QGNW01000217">
    <property type="protein sequence ID" value="RVW84273.1"/>
    <property type="molecule type" value="Genomic_DNA"/>
</dbReference>
<protein>
    <recommendedName>
        <fullName evidence="3">phosphoglucomutase (alpha-D-glucose-1,6-bisphosphate-dependent)</fullName>
        <ecNumber evidence="3">5.4.2.2</ecNumber>
    </recommendedName>
</protein>
<dbReference type="InterPro" id="IPR050060">
    <property type="entry name" value="Phosphoglucosamine_mutase"/>
</dbReference>